<protein>
    <submittedName>
        <fullName evidence="1">Putative ParG-like protein</fullName>
    </submittedName>
</protein>
<gene>
    <name evidence="1" type="ORF">B83_gp31</name>
</gene>
<reference evidence="1 2" key="1">
    <citation type="submission" date="2019-04" db="EMBL/GenBank/DDBJ databases">
        <title>Bacillus phage vB_BtS_B83 previously designated as a plasmid may represent new Siphoviridae genus.</title>
        <authorList>
            <person name="Piligrimova E."/>
            <person name="Kazantseva O."/>
            <person name="Zagorodny V."/>
            <person name="Shadrin A."/>
        </authorList>
    </citation>
    <scope>NUCLEOTIDE SEQUENCE [LARGE SCALE GENOMIC DNA]</scope>
</reference>
<dbReference type="EMBL" id="MK759918">
    <property type="protein sequence ID" value="QCQ57811.1"/>
    <property type="molecule type" value="Genomic_DNA"/>
</dbReference>
<keyword evidence="2" id="KW-1185">Reference proteome</keyword>
<proteinExistence type="predicted"/>
<organism evidence="1 2">
    <name type="scientific">Bacillus phage vB_BtS_B83</name>
    <dbReference type="NCBI Taxonomy" id="2565501"/>
    <lineage>
        <taxon>Viruses</taxon>
        <taxon>Duplodnaviria</taxon>
        <taxon>Heunggongvirae</taxon>
        <taxon>Uroviricota</taxon>
        <taxon>Caudoviricetes</taxon>
        <taxon>Skryabinvirinae</taxon>
        <taxon>Pushchinovirus</taxon>
        <taxon>Pushchinovirus B83</taxon>
    </lineage>
</organism>
<name>A0A4P8MUY9_9CAUD</name>
<dbReference type="Proteomes" id="UP000302244">
    <property type="component" value="Segment"/>
</dbReference>
<evidence type="ECO:0000313" key="1">
    <source>
        <dbReference type="EMBL" id="QCQ57811.1"/>
    </source>
</evidence>
<sequence length="115" mass="13263">MEKRKKMQLICKNMPDDVYEILDEKSSKRNLTEYVVDLVQNQNRDQQLIRMLMDKLNSIESTLVEMKNGSIFVKPEARKQGKTKINEPVLSEGTIVDAEVIEGGIDESDKEEVDF</sequence>
<evidence type="ECO:0000313" key="2">
    <source>
        <dbReference type="Proteomes" id="UP000302244"/>
    </source>
</evidence>
<accession>A0A4P8MUY9</accession>